<evidence type="ECO:0000256" key="5">
    <source>
        <dbReference type="ARBA" id="ARBA00023002"/>
    </source>
</evidence>
<dbReference type="EC" id="1.2.1.38" evidence="7"/>
<sequence length="343" mass="38263">MKCTIIGATGYTGIELIRLLEAHPSFEIVCLMSDSMAGESMHNVFPFMNKKTYSSLSFFSVEHLMETETDMVFLATPSGISKHYLEQLQNWSGYVIDLSGDLRLPAESYATWYDKEPIDAQLQQRATYGLPEWNRQAVTASKWIANPGCYATAVLLGLTPFLKEKKIDPSQIIIQASSGLTGAGKTLTAQTHHVHSSENVRLYKVNQHQHIPEIEQALFEWTGSSHPITFSTQLLPINRGIMAIMTVQPLMDLSETEWRSWLTDQYATEPFVRIQQADPEIKSVVGSNHCDLTVYKDDRTGRVTIVSVIDNMQKGAAGQAVQNANILAGFDETSGLTQQPIYI</sequence>
<dbReference type="GO" id="GO:0005737">
    <property type="term" value="C:cytoplasm"/>
    <property type="evidence" value="ECO:0007669"/>
    <property type="project" value="UniProtKB-SubCell"/>
</dbReference>
<proteinExistence type="inferred from homology"/>
<dbReference type="SUPFAM" id="SSF51735">
    <property type="entry name" value="NAD(P)-binding Rossmann-fold domains"/>
    <property type="match status" value="1"/>
</dbReference>
<dbReference type="GO" id="GO:0070401">
    <property type="term" value="F:NADP+ binding"/>
    <property type="evidence" value="ECO:0007669"/>
    <property type="project" value="InterPro"/>
</dbReference>
<keyword evidence="3 7" id="KW-0028">Amino-acid biosynthesis</keyword>
<keyword evidence="4 7" id="KW-0521">NADP</keyword>
<comment type="pathway">
    <text evidence="1 7">Amino-acid biosynthesis; L-arginine biosynthesis; N(2)-acetyl-L-ornithine from L-glutamate: step 3/4.</text>
</comment>
<dbReference type="RefSeq" id="WP_058265750.1">
    <property type="nucleotide sequence ID" value="NZ_FMYN01000005.1"/>
</dbReference>
<dbReference type="Gene3D" id="3.40.50.720">
    <property type="entry name" value="NAD(P)-binding Rossmann-like Domain"/>
    <property type="match status" value="1"/>
</dbReference>
<dbReference type="PROSITE" id="PS01224">
    <property type="entry name" value="ARGC"/>
    <property type="match status" value="1"/>
</dbReference>
<evidence type="ECO:0000256" key="8">
    <source>
        <dbReference type="PROSITE-ProRule" id="PRU10010"/>
    </source>
</evidence>
<dbReference type="GO" id="GO:0051287">
    <property type="term" value="F:NAD binding"/>
    <property type="evidence" value="ECO:0007669"/>
    <property type="project" value="InterPro"/>
</dbReference>
<evidence type="ECO:0000256" key="7">
    <source>
        <dbReference type="HAMAP-Rule" id="MF_00150"/>
    </source>
</evidence>
<dbReference type="InterPro" id="IPR058924">
    <property type="entry name" value="AGPR_dimerisation_dom"/>
</dbReference>
<evidence type="ECO:0000313" key="11">
    <source>
        <dbReference type="Proteomes" id="UP000053797"/>
    </source>
</evidence>
<protein>
    <recommendedName>
        <fullName evidence="7">N-acetyl-gamma-glutamyl-phosphate reductase</fullName>
        <shortName evidence="7">AGPR</shortName>
        <ecNumber evidence="7">1.2.1.38</ecNumber>
    </recommendedName>
    <alternativeName>
        <fullName evidence="7">N-acetyl-glutamate semialdehyde dehydrogenase</fullName>
        <shortName evidence="7">NAGSA dehydrogenase</shortName>
    </alternativeName>
</protein>
<comment type="subcellular location">
    <subcellularLocation>
        <location evidence="7">Cytoplasm</location>
    </subcellularLocation>
</comment>
<dbReference type="EMBL" id="LNQL01000005">
    <property type="protein sequence ID" value="KSU48145.1"/>
    <property type="molecule type" value="Genomic_DNA"/>
</dbReference>
<dbReference type="CDD" id="cd23934">
    <property type="entry name" value="AGPR_1_C"/>
    <property type="match status" value="1"/>
</dbReference>
<organism evidence="10 11">
    <name type="scientific">Exiguobacterium indicum</name>
    <dbReference type="NCBI Taxonomy" id="296995"/>
    <lineage>
        <taxon>Bacteria</taxon>
        <taxon>Bacillati</taxon>
        <taxon>Bacillota</taxon>
        <taxon>Bacilli</taxon>
        <taxon>Bacillales</taxon>
        <taxon>Bacillales Family XII. Incertae Sedis</taxon>
        <taxon>Exiguobacterium</taxon>
    </lineage>
</organism>
<dbReference type="InterPro" id="IPR000534">
    <property type="entry name" value="Semialdehyde_DH_NAD-bd"/>
</dbReference>
<dbReference type="SUPFAM" id="SSF55347">
    <property type="entry name" value="Glyceraldehyde-3-phosphate dehydrogenase-like, C-terminal domain"/>
    <property type="match status" value="1"/>
</dbReference>
<dbReference type="Pfam" id="PF22698">
    <property type="entry name" value="Semialdhyde_dhC_1"/>
    <property type="match status" value="1"/>
</dbReference>
<gene>
    <name evidence="7" type="primary">argC</name>
    <name evidence="10" type="ORF">AS033_13490</name>
</gene>
<evidence type="ECO:0000256" key="4">
    <source>
        <dbReference type="ARBA" id="ARBA00022857"/>
    </source>
</evidence>
<comment type="function">
    <text evidence="7">Catalyzes the NADPH-dependent reduction of N-acetyl-5-glutamyl phosphate to yield N-acetyl-L-glutamate 5-semialdehyde.</text>
</comment>
<dbReference type="Pfam" id="PF01118">
    <property type="entry name" value="Semialdhyde_dh"/>
    <property type="match status" value="1"/>
</dbReference>
<keyword evidence="7" id="KW-0963">Cytoplasm</keyword>
<comment type="caution">
    <text evidence="10">The sequence shown here is derived from an EMBL/GenBank/DDBJ whole genome shotgun (WGS) entry which is preliminary data.</text>
</comment>
<feature type="domain" description="Semialdehyde dehydrogenase NAD-binding" evidence="9">
    <location>
        <begin position="2"/>
        <end position="141"/>
    </location>
</feature>
<dbReference type="SMART" id="SM00859">
    <property type="entry name" value="Semialdhyde_dh"/>
    <property type="match status" value="1"/>
</dbReference>
<dbReference type="OrthoDB" id="9801289at2"/>
<evidence type="ECO:0000256" key="6">
    <source>
        <dbReference type="ARBA" id="ARBA00050557"/>
    </source>
</evidence>
<evidence type="ECO:0000259" key="9">
    <source>
        <dbReference type="SMART" id="SM00859"/>
    </source>
</evidence>
<name>A0A0V8GD91_9BACL</name>
<evidence type="ECO:0000256" key="3">
    <source>
        <dbReference type="ARBA" id="ARBA00022605"/>
    </source>
</evidence>
<dbReference type="InterPro" id="IPR050085">
    <property type="entry name" value="AGPR"/>
</dbReference>
<comment type="similarity">
    <text evidence="7">Belongs to the NAGSA dehydrogenase family. Type 1 subfamily.</text>
</comment>
<dbReference type="NCBIfam" id="TIGR01850">
    <property type="entry name" value="argC"/>
    <property type="match status" value="1"/>
</dbReference>
<evidence type="ECO:0000313" key="10">
    <source>
        <dbReference type="EMBL" id="KSU48145.1"/>
    </source>
</evidence>
<dbReference type="GO" id="GO:0003942">
    <property type="term" value="F:N-acetyl-gamma-glutamyl-phosphate reductase activity"/>
    <property type="evidence" value="ECO:0007669"/>
    <property type="project" value="UniProtKB-UniRule"/>
</dbReference>
<dbReference type="UniPathway" id="UPA00068">
    <property type="reaction ID" value="UER00108"/>
</dbReference>
<evidence type="ECO:0000256" key="1">
    <source>
        <dbReference type="ARBA" id="ARBA00004862"/>
    </source>
</evidence>
<reference evidence="10 11" key="1">
    <citation type="journal article" date="2015" name="Int. J. Syst. Evol. Microbiol.">
        <title>Exiguobacterium enclense sp. nov., isolated from sediment.</title>
        <authorList>
            <person name="Dastager S.G."/>
            <person name="Mawlankar R."/>
            <person name="Sonalkar V.V."/>
            <person name="Thorat M.N."/>
            <person name="Mual P."/>
            <person name="Verma A."/>
            <person name="Krishnamurthi S."/>
            <person name="Tang S.K."/>
            <person name="Li W.J."/>
        </authorList>
    </citation>
    <scope>NUCLEOTIDE SEQUENCE [LARGE SCALE GENOMIC DNA]</scope>
    <source>
        <strain evidence="10 11">NIO-1109</strain>
    </source>
</reference>
<dbReference type="HAMAP" id="MF_00150">
    <property type="entry name" value="ArgC_type1"/>
    <property type="match status" value="1"/>
</dbReference>
<dbReference type="PANTHER" id="PTHR32338:SF10">
    <property type="entry name" value="N-ACETYL-GAMMA-GLUTAMYL-PHOSPHATE REDUCTASE, CHLOROPLASTIC-RELATED"/>
    <property type="match status" value="1"/>
</dbReference>
<accession>A0A0V8GD91</accession>
<dbReference type="InterPro" id="IPR023013">
    <property type="entry name" value="AGPR_AS"/>
</dbReference>
<dbReference type="Gene3D" id="3.30.360.10">
    <property type="entry name" value="Dihydrodipicolinate Reductase, domain 2"/>
    <property type="match status" value="1"/>
</dbReference>
<keyword evidence="2 7" id="KW-0055">Arginine biosynthesis</keyword>
<dbReference type="GO" id="GO:0006526">
    <property type="term" value="P:L-arginine biosynthetic process"/>
    <property type="evidence" value="ECO:0007669"/>
    <property type="project" value="UniProtKB-UniRule"/>
</dbReference>
<dbReference type="FunFam" id="3.30.360.10:FF:000014">
    <property type="entry name" value="N-acetyl-gamma-glutamyl-phosphate reductase"/>
    <property type="match status" value="1"/>
</dbReference>
<dbReference type="CDD" id="cd17895">
    <property type="entry name" value="AGPR_1_N"/>
    <property type="match status" value="1"/>
</dbReference>
<dbReference type="Proteomes" id="UP000053797">
    <property type="component" value="Unassembled WGS sequence"/>
</dbReference>
<dbReference type="AlphaFoldDB" id="A0A0V8GD91"/>
<feature type="active site" evidence="7 8">
    <location>
        <position position="149"/>
    </location>
</feature>
<dbReference type="PANTHER" id="PTHR32338">
    <property type="entry name" value="N-ACETYL-GAMMA-GLUTAMYL-PHOSPHATE REDUCTASE, CHLOROPLASTIC-RELATED-RELATED"/>
    <property type="match status" value="1"/>
</dbReference>
<evidence type="ECO:0000256" key="2">
    <source>
        <dbReference type="ARBA" id="ARBA00022571"/>
    </source>
</evidence>
<dbReference type="InterPro" id="IPR036291">
    <property type="entry name" value="NAD(P)-bd_dom_sf"/>
</dbReference>
<comment type="catalytic activity">
    <reaction evidence="6 7">
        <text>N-acetyl-L-glutamate 5-semialdehyde + phosphate + NADP(+) = N-acetyl-L-glutamyl 5-phosphate + NADPH + H(+)</text>
        <dbReference type="Rhea" id="RHEA:21588"/>
        <dbReference type="ChEBI" id="CHEBI:15378"/>
        <dbReference type="ChEBI" id="CHEBI:29123"/>
        <dbReference type="ChEBI" id="CHEBI:43474"/>
        <dbReference type="ChEBI" id="CHEBI:57783"/>
        <dbReference type="ChEBI" id="CHEBI:57936"/>
        <dbReference type="ChEBI" id="CHEBI:58349"/>
        <dbReference type="EC" id="1.2.1.38"/>
    </reaction>
</comment>
<keyword evidence="5 7" id="KW-0560">Oxidoreductase</keyword>
<dbReference type="InterPro" id="IPR000706">
    <property type="entry name" value="AGPR_type-1"/>
</dbReference>